<accession>A0ACC0H3J0</accession>
<reference evidence="1 2" key="1">
    <citation type="journal article" date="2022" name="Plant J.">
        <title>Chromosome-level genome of Camellia lanceoleosa provides a valuable resource for understanding genome evolution and self-incompatibility.</title>
        <authorList>
            <person name="Gong W."/>
            <person name="Xiao S."/>
            <person name="Wang L."/>
            <person name="Liao Z."/>
            <person name="Chang Y."/>
            <person name="Mo W."/>
            <person name="Hu G."/>
            <person name="Li W."/>
            <person name="Zhao G."/>
            <person name="Zhu H."/>
            <person name="Hu X."/>
            <person name="Ji K."/>
            <person name="Xiang X."/>
            <person name="Song Q."/>
            <person name="Yuan D."/>
            <person name="Jin S."/>
            <person name="Zhang L."/>
        </authorList>
    </citation>
    <scope>NUCLEOTIDE SEQUENCE [LARGE SCALE GENOMIC DNA]</scope>
    <source>
        <strain evidence="1">SQ_2022a</strain>
    </source>
</reference>
<protein>
    <submittedName>
        <fullName evidence="1">DTW domain-containing protein 2</fullName>
    </submittedName>
</protein>
<name>A0ACC0H3J0_9ERIC</name>
<evidence type="ECO:0000313" key="2">
    <source>
        <dbReference type="Proteomes" id="UP001060215"/>
    </source>
</evidence>
<dbReference type="EMBL" id="CM045764">
    <property type="protein sequence ID" value="KAI8006681.1"/>
    <property type="molecule type" value="Genomic_DNA"/>
</dbReference>
<organism evidence="1 2">
    <name type="scientific">Camellia lanceoleosa</name>
    <dbReference type="NCBI Taxonomy" id="1840588"/>
    <lineage>
        <taxon>Eukaryota</taxon>
        <taxon>Viridiplantae</taxon>
        <taxon>Streptophyta</taxon>
        <taxon>Embryophyta</taxon>
        <taxon>Tracheophyta</taxon>
        <taxon>Spermatophyta</taxon>
        <taxon>Magnoliopsida</taxon>
        <taxon>eudicotyledons</taxon>
        <taxon>Gunneridae</taxon>
        <taxon>Pentapetalae</taxon>
        <taxon>asterids</taxon>
        <taxon>Ericales</taxon>
        <taxon>Theaceae</taxon>
        <taxon>Camellia</taxon>
    </lineage>
</organism>
<proteinExistence type="predicted"/>
<keyword evidence="2" id="KW-1185">Reference proteome</keyword>
<sequence>MSHLQMSPYFRTRIHSQATNNSFISSFLNPHCSQTRSKLSQTLNPALVMATESSSKRPTCPSCSKPWRLCLCTRIKTPSLNNSVGVTILQHSLERDHPLNSTRIATLGLKNLNVTSVSDVNFEARFVIRSLESDSEMGSKSSYFDDVSDFEGIQNGVFDKIDGSTSKRGSVDSEGENSKPVEPDLSSEFDSVHKNKRIRLGIHHIGEVPRGVEGPLITFTIGKYGVISSFVHNLMPQTQSQNLNFDLLLASTAVLDALSKGFVVKKWQSKQLNGSIKIEEFEEFEIVVPPGSVLLFPSEKSVGIEAIDFKVQNLIVLDGTWSKAKRMYKENPWLKLLPHLKLDLDKMSLYSEVRRQPRVGCLSTIESIVYALKAVRDESDGLDNLLDVFESMVGDQRRCKDERLSKISLG</sequence>
<gene>
    <name evidence="1" type="ORF">LOK49_LG07G03361</name>
</gene>
<comment type="caution">
    <text evidence="1">The sequence shown here is derived from an EMBL/GenBank/DDBJ whole genome shotgun (WGS) entry which is preliminary data.</text>
</comment>
<evidence type="ECO:0000313" key="1">
    <source>
        <dbReference type="EMBL" id="KAI8006681.1"/>
    </source>
</evidence>
<dbReference type="Proteomes" id="UP001060215">
    <property type="component" value="Chromosome 7"/>
</dbReference>